<dbReference type="GO" id="GO:0030245">
    <property type="term" value="P:cellulose catabolic process"/>
    <property type="evidence" value="ECO:0007669"/>
    <property type="project" value="UniProtKB-UniPathway"/>
</dbReference>
<dbReference type="InterPro" id="IPR017853">
    <property type="entry name" value="GH"/>
</dbReference>
<dbReference type="InterPro" id="IPR013783">
    <property type="entry name" value="Ig-like_fold"/>
</dbReference>
<evidence type="ECO:0000259" key="22">
    <source>
        <dbReference type="SMART" id="SM01217"/>
    </source>
</evidence>
<dbReference type="Proteomes" id="UP000008066">
    <property type="component" value="Unassembled WGS sequence"/>
</dbReference>
<dbReference type="PANTHER" id="PTHR42715">
    <property type="entry name" value="BETA-GLUCOSIDASE"/>
    <property type="match status" value="1"/>
</dbReference>
<name>G0S0L4_CHATD</name>
<dbReference type="PANTHER" id="PTHR42715:SF20">
    <property type="entry name" value="BETA-GLUCOSIDASE E-RELATED"/>
    <property type="match status" value="1"/>
</dbReference>
<dbReference type="KEGG" id="cthr:CTHT_0010430"/>
<dbReference type="EMBL" id="GL988039">
    <property type="protein sequence ID" value="EGS22574.1"/>
    <property type="molecule type" value="Genomic_DNA"/>
</dbReference>
<dbReference type="GO" id="GO:0008422">
    <property type="term" value="F:beta-glucosidase activity"/>
    <property type="evidence" value="ECO:0007669"/>
    <property type="project" value="UniProtKB-EC"/>
</dbReference>
<dbReference type="OrthoDB" id="416222at2759"/>
<keyword evidence="5" id="KW-1003">Cell membrane</keyword>
<feature type="compositionally biased region" description="Pro residues" evidence="20">
    <location>
        <begin position="788"/>
        <end position="800"/>
    </location>
</feature>
<dbReference type="Pfam" id="PF01915">
    <property type="entry name" value="Glyco_hydro_3_C"/>
    <property type="match status" value="1"/>
</dbReference>
<dbReference type="RefSeq" id="XP_006691566.1">
    <property type="nucleotide sequence ID" value="XM_006691503.1"/>
</dbReference>
<evidence type="ECO:0000256" key="15">
    <source>
        <dbReference type="ARBA" id="ARBA00023277"/>
    </source>
</evidence>
<dbReference type="InterPro" id="IPR036188">
    <property type="entry name" value="FAD/NAD-bd_sf"/>
</dbReference>
<dbReference type="SUPFAM" id="SSF54373">
    <property type="entry name" value="FAD-linked reductases, C-terminal domain"/>
    <property type="match status" value="1"/>
</dbReference>
<dbReference type="InterPro" id="IPR002938">
    <property type="entry name" value="FAD-bd"/>
</dbReference>
<evidence type="ECO:0000256" key="17">
    <source>
        <dbReference type="ARBA" id="ARBA00023326"/>
    </source>
</evidence>
<reference evidence="23 24" key="1">
    <citation type="journal article" date="2011" name="Cell">
        <title>Insight into structure and assembly of the nuclear pore complex by utilizing the genome of a eukaryotic thermophile.</title>
        <authorList>
            <person name="Amlacher S."/>
            <person name="Sarges P."/>
            <person name="Flemming D."/>
            <person name="van Noort V."/>
            <person name="Kunze R."/>
            <person name="Devos D.P."/>
            <person name="Arumugam M."/>
            <person name="Bork P."/>
            <person name="Hurt E."/>
        </authorList>
    </citation>
    <scope>NUCLEOTIDE SEQUENCE [LARGE SCALE GENOMIC DNA]</scope>
    <source>
        <strain evidence="24">DSM 1495 / CBS 144.50 / IMI 039719</strain>
    </source>
</reference>
<dbReference type="GO" id="GO:0005886">
    <property type="term" value="C:plasma membrane"/>
    <property type="evidence" value="ECO:0007669"/>
    <property type="project" value="UniProtKB-SubCell"/>
</dbReference>
<keyword evidence="15 19" id="KW-0119">Carbohydrate metabolism</keyword>
<dbReference type="Gene3D" id="3.50.50.60">
    <property type="entry name" value="FAD/NAD(P)-binding domain"/>
    <property type="match status" value="1"/>
</dbReference>
<feature type="compositionally biased region" description="Polar residues" evidence="20">
    <location>
        <begin position="42"/>
        <end position="52"/>
    </location>
</feature>
<dbReference type="InterPro" id="IPR036881">
    <property type="entry name" value="Glyco_hydro_3_C_sf"/>
</dbReference>
<dbReference type="Pfam" id="PF14310">
    <property type="entry name" value="Fn3-like"/>
    <property type="match status" value="1"/>
</dbReference>
<feature type="region of interest" description="Disordered" evidence="20">
    <location>
        <begin position="13"/>
        <end position="54"/>
    </location>
</feature>
<dbReference type="SUPFAM" id="SSF51905">
    <property type="entry name" value="FAD/NAD(P)-binding domain"/>
    <property type="match status" value="1"/>
</dbReference>
<comment type="catalytic activity">
    <reaction evidence="1 19">
        <text>Hydrolysis of terminal, non-reducing beta-D-glucosyl residues with release of beta-D-glucose.</text>
        <dbReference type="EC" id="3.2.1.21"/>
    </reaction>
</comment>
<dbReference type="UniPathway" id="UPA00696"/>
<dbReference type="FunFam" id="3.40.50.1700:FF:000003">
    <property type="entry name" value="Probable beta-glucosidase"/>
    <property type="match status" value="1"/>
</dbReference>
<evidence type="ECO:0000256" key="8">
    <source>
        <dbReference type="ARBA" id="ARBA00022801"/>
    </source>
</evidence>
<comment type="pathway">
    <text evidence="3 19">Glycan metabolism; cellulose degradation.</text>
</comment>
<dbReference type="InterPro" id="IPR001764">
    <property type="entry name" value="Glyco_hydro_3_N"/>
</dbReference>
<dbReference type="eggNOG" id="ENOG502QR4D">
    <property type="taxonomic scope" value="Eukaryota"/>
</dbReference>
<evidence type="ECO:0000313" key="24">
    <source>
        <dbReference type="Proteomes" id="UP000008066"/>
    </source>
</evidence>
<dbReference type="STRING" id="759272.G0S0L4"/>
<dbReference type="SUPFAM" id="SSF51445">
    <property type="entry name" value="(Trans)glycosidases"/>
    <property type="match status" value="1"/>
</dbReference>
<dbReference type="OMA" id="THNDIFW"/>
<evidence type="ECO:0000256" key="4">
    <source>
        <dbReference type="ARBA" id="ARBA00005336"/>
    </source>
</evidence>
<comment type="function">
    <text evidence="18">Beta-glucosidases are one of a number of cellulolytic enzymes involved in the degradation of cellulosic biomass. Catalyzes the last step releasing glucose from the inhibitory cellobiose.</text>
</comment>
<evidence type="ECO:0000313" key="23">
    <source>
        <dbReference type="EMBL" id="EGS22574.1"/>
    </source>
</evidence>
<dbReference type="InterPro" id="IPR036962">
    <property type="entry name" value="Glyco_hydro_3_N_sf"/>
</dbReference>
<dbReference type="GO" id="GO:0016491">
    <property type="term" value="F:oxidoreductase activity"/>
    <property type="evidence" value="ECO:0007669"/>
    <property type="project" value="UniProtKB-KW"/>
</dbReference>
<evidence type="ECO:0000256" key="5">
    <source>
        <dbReference type="ARBA" id="ARBA00022475"/>
    </source>
</evidence>
<dbReference type="FunFam" id="3.20.20.300:FF:000002">
    <property type="entry name" value="Probable beta-glucosidase"/>
    <property type="match status" value="1"/>
</dbReference>
<keyword evidence="10" id="KW-0735">Signal-anchor</keyword>
<proteinExistence type="inferred from homology"/>
<keyword evidence="14" id="KW-0325">Glycoprotein</keyword>
<dbReference type="Gene3D" id="3.20.20.300">
    <property type="entry name" value="Glycoside hydrolase, family 3, N-terminal domain"/>
    <property type="match status" value="1"/>
</dbReference>
<keyword evidence="7 21" id="KW-0812">Transmembrane</keyword>
<feature type="transmembrane region" description="Helical" evidence="21">
    <location>
        <begin position="74"/>
        <end position="97"/>
    </location>
</feature>
<keyword evidence="13 21" id="KW-0472">Membrane</keyword>
<sequence>MVRDETRDVLLRDGKRRSLESNGPDSDSDLEATEYLRHDPYETSQQSQTEPSVNKPKSRWCACVFRTFGRRSRCCIGTLAAIFVLWIVLSAGGFFVYKKYGAEPPYGQSPPWYPTPKGGIAKSWAASYAKAAKLVSRMTLTEKVNITTGTGWQMGLAVGTTGPAVYVGFPQLQLQDGPLGVRFADNITAFPAGITVGATWNRQLMYARGKAHAIEARRKGINVILGPCVGPLGRMPAGGRNWEGFGADPYLQGVAGAETIRGIQSEGVMATIKHFVGNEQEHFRQPWEWGTPHAISANIDDRTLHELYAWPFGDAVKAGVAAVMCSYNMVNNSYACANSKLLNGILKDELGFQGFVMSDWLAQHAGVATALAGLDMTMPGDGLSWADGESLWGPQLTKAVLNGSVPVERLNDMVTRIVAAWYQLGQDDETKFPRRPPNFSSWTNDRMGIIAPGSPSPQEMVVVNHFINVQANHSIIAREIAAEGIVLLKNEGLLPLSRSGLDDSKLKIRRKVVERATGKRHTGKFKIGIFGEDAGPGKGPNYCKDRACNQGTLGSGWGSGAVEFPYLITPIEALRREFNASKVELYEYLTNKPAFGSEKAVLDELELCIVFANADSGEGFVSDGDVRGDRPNLNLQKGGDNLIINVASHCGSGVGNVIVVIHSVGPVVMEKWIELPNVKAVLFANLPGQESGNALADVLFGDTNPSGHLPFTIGKSLDDYGPGGKIMYLPNGIVPQQDFSEGLYIDYRYFDKHKIEPRFEFGFGLSYTTFALNNLQVKPRRTKSALPAPRPAPAAQPPSYPTEIPSKSEALFPPGLRRLEKYIYPYLEYVDDIKLGPYPYPDGYDQVQRLSDAGGDEGGNPDLWNVYVDVVVDVTNTGSLAGAVVPQLYLEYPPKDGIDFPVRVLRGFDKVYLEPGQTQTVMFSLTRRDLSYWDVMRQNWVMLTEGEYTFRVGFSSRNLLVWGTCIFLVMTPSKIKLDICRPARAVVVGAGISGLSAAIALRRAGWHVQVLEKSQFKNEIGAAITITPNATLVLDRWGFDMEKAKAVPNQQKLMFMAGSTTVLQHEEYEDLPRTFGHGVWSLHRVDLHRGLRELATCAASDFGRGSKEQTQIMRGPPVDIQLGTQAVGLDCERGAVKLIDGRTVQADLVIVADGAHSRLIADFTGQPSTLKCTGRSVYRWLISMKDIMADPILNSLYTSNRPGFISWLDTHNDIFWVTYQCRRGEVLNVAVVHPTQPGEGDEDHWHCPVSQNQVLSTLANFHPSLQQMVKMANEDGIKVHRLYKRDVLTSFVRGKTAIIGDAAHLMMPTHAAGAGTAIESAAALEILFRGVYAGDEATVGSRLRLFDKLRVPRCNLIMLLSNAGPAGLRVPGVEEEVRKFYSGPLPDRMEKPYSRPFMELLFKHDEFLAAEQLLAEDQQKKDGKDKH</sequence>
<protein>
    <recommendedName>
        <fullName evidence="19">beta-glucosidase</fullName>
        <ecNumber evidence="19">3.2.1.21</ecNumber>
    </recommendedName>
</protein>
<dbReference type="SMART" id="SM01217">
    <property type="entry name" value="Fn3_like"/>
    <property type="match status" value="1"/>
</dbReference>
<evidence type="ECO:0000256" key="1">
    <source>
        <dbReference type="ARBA" id="ARBA00000448"/>
    </source>
</evidence>
<keyword evidence="11 21" id="KW-1133">Transmembrane helix</keyword>
<evidence type="ECO:0000256" key="14">
    <source>
        <dbReference type="ARBA" id="ARBA00023180"/>
    </source>
</evidence>
<keyword evidence="8 19" id="KW-0378">Hydrolase</keyword>
<keyword evidence="16 19" id="KW-0326">Glycosidase</keyword>
<dbReference type="GeneID" id="18255081"/>
<evidence type="ECO:0000256" key="19">
    <source>
        <dbReference type="RuleBase" id="RU361161"/>
    </source>
</evidence>
<keyword evidence="12" id="KW-0560">Oxidoreductase</keyword>
<feature type="domain" description="Fibronectin type III-like" evidence="22">
    <location>
        <begin position="884"/>
        <end position="956"/>
    </location>
</feature>
<evidence type="ECO:0000256" key="7">
    <source>
        <dbReference type="ARBA" id="ARBA00022692"/>
    </source>
</evidence>
<organism evidence="24">
    <name type="scientific">Chaetomium thermophilum (strain DSM 1495 / CBS 144.50 / IMI 039719)</name>
    <name type="common">Thermochaetoides thermophila</name>
    <dbReference type="NCBI Taxonomy" id="759272"/>
    <lineage>
        <taxon>Eukaryota</taxon>
        <taxon>Fungi</taxon>
        <taxon>Dikarya</taxon>
        <taxon>Ascomycota</taxon>
        <taxon>Pezizomycotina</taxon>
        <taxon>Sordariomycetes</taxon>
        <taxon>Sordariomycetidae</taxon>
        <taxon>Sordariales</taxon>
        <taxon>Chaetomiaceae</taxon>
        <taxon>Thermochaetoides</taxon>
    </lineage>
</organism>
<keyword evidence="17 19" id="KW-0624">Polysaccharide degradation</keyword>
<comment type="subcellular location">
    <subcellularLocation>
        <location evidence="2">Cell membrane</location>
        <topology evidence="2">Single-pass type II membrane protein</topology>
    </subcellularLocation>
</comment>
<keyword evidence="24" id="KW-1185">Reference proteome</keyword>
<evidence type="ECO:0000256" key="3">
    <source>
        <dbReference type="ARBA" id="ARBA00004987"/>
    </source>
</evidence>
<dbReference type="Pfam" id="PF00933">
    <property type="entry name" value="Glyco_hydro_3"/>
    <property type="match status" value="1"/>
</dbReference>
<dbReference type="InterPro" id="IPR050288">
    <property type="entry name" value="Cellulose_deg_GH3"/>
</dbReference>
<evidence type="ECO:0000256" key="20">
    <source>
        <dbReference type="SAM" id="MobiDB-lite"/>
    </source>
</evidence>
<dbReference type="Gene3D" id="2.60.40.10">
    <property type="entry name" value="Immunoglobulins"/>
    <property type="match status" value="1"/>
</dbReference>
<dbReference type="EC" id="3.2.1.21" evidence="19"/>
<dbReference type="Gene3D" id="3.40.50.1700">
    <property type="entry name" value="Glycoside hydrolase family 3 C-terminal domain"/>
    <property type="match status" value="1"/>
</dbReference>
<dbReference type="InterPro" id="IPR002772">
    <property type="entry name" value="Glyco_hydro_3_C"/>
</dbReference>
<evidence type="ECO:0000256" key="10">
    <source>
        <dbReference type="ARBA" id="ARBA00022968"/>
    </source>
</evidence>
<accession>G0S0L4</accession>
<feature type="region of interest" description="Disordered" evidence="20">
    <location>
        <begin position="781"/>
        <end position="807"/>
    </location>
</feature>
<evidence type="ECO:0000256" key="18">
    <source>
        <dbReference type="ARBA" id="ARBA00024983"/>
    </source>
</evidence>
<dbReference type="PRINTS" id="PR00133">
    <property type="entry name" value="GLHYDRLASE3"/>
</dbReference>
<comment type="similarity">
    <text evidence="4 19">Belongs to the glycosyl hydrolase 3 family.</text>
</comment>
<evidence type="ECO:0000256" key="21">
    <source>
        <dbReference type="SAM" id="Phobius"/>
    </source>
</evidence>
<dbReference type="PROSITE" id="PS00775">
    <property type="entry name" value="GLYCOSYL_HYDROL_F3"/>
    <property type="match status" value="1"/>
</dbReference>
<dbReference type="Pfam" id="PF01494">
    <property type="entry name" value="FAD_binding_3"/>
    <property type="match status" value="1"/>
</dbReference>
<evidence type="ECO:0000256" key="2">
    <source>
        <dbReference type="ARBA" id="ARBA00004401"/>
    </source>
</evidence>
<dbReference type="GO" id="GO:0071949">
    <property type="term" value="F:FAD binding"/>
    <property type="evidence" value="ECO:0007669"/>
    <property type="project" value="InterPro"/>
</dbReference>
<evidence type="ECO:0000256" key="13">
    <source>
        <dbReference type="ARBA" id="ARBA00023136"/>
    </source>
</evidence>
<dbReference type="InterPro" id="IPR019800">
    <property type="entry name" value="Glyco_hydro_3_AS"/>
</dbReference>
<keyword evidence="6" id="KW-0285">Flavoprotein</keyword>
<evidence type="ECO:0000256" key="9">
    <source>
        <dbReference type="ARBA" id="ARBA00022827"/>
    </source>
</evidence>
<dbReference type="HOGENOM" id="CLU_004542_2_0_1"/>
<gene>
    <name evidence="23" type="ORF">CTHT_0010430</name>
</gene>
<evidence type="ECO:0000256" key="6">
    <source>
        <dbReference type="ARBA" id="ARBA00022630"/>
    </source>
</evidence>
<keyword evidence="9" id="KW-0274">FAD</keyword>
<evidence type="ECO:0000256" key="11">
    <source>
        <dbReference type="ARBA" id="ARBA00022989"/>
    </source>
</evidence>
<evidence type="ECO:0000256" key="12">
    <source>
        <dbReference type="ARBA" id="ARBA00023002"/>
    </source>
</evidence>
<evidence type="ECO:0000256" key="16">
    <source>
        <dbReference type="ARBA" id="ARBA00023295"/>
    </source>
</evidence>
<dbReference type="SUPFAM" id="SSF52279">
    <property type="entry name" value="Beta-D-glucan exohydrolase, C-terminal domain"/>
    <property type="match status" value="1"/>
</dbReference>
<dbReference type="InterPro" id="IPR026891">
    <property type="entry name" value="Fn3-like"/>
</dbReference>